<dbReference type="SUPFAM" id="SSF52540">
    <property type="entry name" value="P-loop containing nucleoside triphosphate hydrolases"/>
    <property type="match status" value="1"/>
</dbReference>
<dbReference type="Gene3D" id="3.40.50.300">
    <property type="entry name" value="P-loop containing nucleotide triphosphate hydrolases"/>
    <property type="match status" value="1"/>
</dbReference>
<dbReference type="InterPro" id="IPR027094">
    <property type="entry name" value="Mitofusin_fam"/>
</dbReference>
<comment type="subcellular location">
    <subcellularLocation>
        <location evidence="1">Membrane</location>
    </subcellularLocation>
</comment>
<dbReference type="InterPro" id="IPR005225">
    <property type="entry name" value="Small_GTP-bd"/>
</dbReference>
<evidence type="ECO:0000313" key="8">
    <source>
        <dbReference type="EMBL" id="WAH40867.1"/>
    </source>
</evidence>
<evidence type="ECO:0000256" key="4">
    <source>
        <dbReference type="ARBA" id="ARBA00023134"/>
    </source>
</evidence>
<protein>
    <submittedName>
        <fullName evidence="8">Dynamin family protein</fullName>
    </submittedName>
</protein>
<dbReference type="CDD" id="cd09912">
    <property type="entry name" value="DLP_2"/>
    <property type="match status" value="1"/>
</dbReference>
<proteinExistence type="predicted"/>
<keyword evidence="6" id="KW-0175">Coiled coil</keyword>
<dbReference type="Proteomes" id="UP001164761">
    <property type="component" value="Chromosome"/>
</dbReference>
<keyword evidence="3" id="KW-0378">Hydrolase</keyword>
<organism evidence="8 9">
    <name type="scientific">Alicyclobacillus fastidiosus</name>
    <dbReference type="NCBI Taxonomy" id="392011"/>
    <lineage>
        <taxon>Bacteria</taxon>
        <taxon>Bacillati</taxon>
        <taxon>Bacillota</taxon>
        <taxon>Bacilli</taxon>
        <taxon>Bacillales</taxon>
        <taxon>Alicyclobacillaceae</taxon>
        <taxon>Alicyclobacillus</taxon>
    </lineage>
</organism>
<dbReference type="PANTHER" id="PTHR10465">
    <property type="entry name" value="TRANSMEMBRANE GTPASE FZO1"/>
    <property type="match status" value="1"/>
</dbReference>
<gene>
    <name evidence="8" type="ORF">NZD89_21640</name>
</gene>
<keyword evidence="2" id="KW-0547">Nucleotide-binding</keyword>
<evidence type="ECO:0000256" key="5">
    <source>
        <dbReference type="ARBA" id="ARBA00023136"/>
    </source>
</evidence>
<sequence>MGVLTDNQQLLVHYGRIGQWIKERGDVLHAERIGEVLSELVNEGAATSVAFCGLFSAGKSSLINALCQSGDLATGAVPTTADVHVVTLPGTDGRVRLLDTPGVDSTDEAHREATMNALHRADVMVLVADYQHVEAEENLELLRAFSEEGKRIVFVVNQVDKHLDFELSFADFQEHVESSLDDYGIEVEHIYYTSTTASPHSELNLFRAWLCGLCDADGPSHLEQVKKRLDSVVRDAIRQLLGVERDAALDEVRAAFGTEPLDASELEAWLAGAKQELQLVEDEIDQAKQVQGKEASTLREAWVRTVELAQISPYETTEKGRLYVESLRPDFKVGFLRSGAKTAAEQARRAQAFLLDLNARLTNYLLVPLRSQVATDIRQVGWGKEEWVSQLDGLSLEVDVDYVRNLVKMGALVSSQYPYQYVKDVVSRVKRDILGQLGALVDRWFVEAEKALSDHQADKRHRIEAQLQKIDALRQVEDVMRKEEAWIQAFDRGEVPNE</sequence>
<evidence type="ECO:0000256" key="2">
    <source>
        <dbReference type="ARBA" id="ARBA00022741"/>
    </source>
</evidence>
<keyword evidence="5" id="KW-0472">Membrane</keyword>
<dbReference type="InterPro" id="IPR027417">
    <property type="entry name" value="P-loop_NTPase"/>
</dbReference>
<dbReference type="EMBL" id="CP104067">
    <property type="protein sequence ID" value="WAH40867.1"/>
    <property type="molecule type" value="Genomic_DNA"/>
</dbReference>
<keyword evidence="9" id="KW-1185">Reference proteome</keyword>
<evidence type="ECO:0000313" key="9">
    <source>
        <dbReference type="Proteomes" id="UP001164761"/>
    </source>
</evidence>
<dbReference type="InterPro" id="IPR006073">
    <property type="entry name" value="GTP-bd"/>
</dbReference>
<evidence type="ECO:0000256" key="3">
    <source>
        <dbReference type="ARBA" id="ARBA00022801"/>
    </source>
</evidence>
<feature type="coiled-coil region" evidence="6">
    <location>
        <begin position="263"/>
        <end position="290"/>
    </location>
</feature>
<dbReference type="NCBIfam" id="TIGR00231">
    <property type="entry name" value="small_GTP"/>
    <property type="match status" value="1"/>
</dbReference>
<evidence type="ECO:0000256" key="6">
    <source>
        <dbReference type="SAM" id="Coils"/>
    </source>
</evidence>
<evidence type="ECO:0000259" key="7">
    <source>
        <dbReference type="Pfam" id="PF01926"/>
    </source>
</evidence>
<dbReference type="PANTHER" id="PTHR10465:SF0">
    <property type="entry name" value="SARCALUMENIN"/>
    <property type="match status" value="1"/>
</dbReference>
<accession>A0ABY6ZEE5</accession>
<dbReference type="RefSeq" id="WP_268004766.1">
    <property type="nucleotide sequence ID" value="NZ_BSUT01000001.1"/>
</dbReference>
<keyword evidence="4" id="KW-0342">GTP-binding</keyword>
<name>A0ABY6ZEE5_9BACL</name>
<reference evidence="8" key="1">
    <citation type="submission" date="2022-08" db="EMBL/GenBank/DDBJ databases">
        <title>Alicyclobacillus fastidiosus DSM 17978, complete genome.</title>
        <authorList>
            <person name="Wang Q."/>
            <person name="Cai R."/>
            <person name="Wang Z."/>
        </authorList>
    </citation>
    <scope>NUCLEOTIDE SEQUENCE</scope>
    <source>
        <strain evidence="8">DSM 17978</strain>
    </source>
</reference>
<evidence type="ECO:0000256" key="1">
    <source>
        <dbReference type="ARBA" id="ARBA00004370"/>
    </source>
</evidence>
<dbReference type="Pfam" id="PF01926">
    <property type="entry name" value="MMR_HSR1"/>
    <property type="match status" value="1"/>
</dbReference>
<feature type="domain" description="G" evidence="7">
    <location>
        <begin position="49"/>
        <end position="158"/>
    </location>
</feature>